<evidence type="ECO:0000313" key="6">
    <source>
        <dbReference type="Proteomes" id="UP000051256"/>
    </source>
</evidence>
<dbReference type="EMBL" id="AYZR01000009">
    <property type="protein sequence ID" value="KRM93170.1"/>
    <property type="molecule type" value="Genomic_DNA"/>
</dbReference>
<keyword evidence="6" id="KW-1185">Reference proteome</keyword>
<dbReference type="CDD" id="cd04301">
    <property type="entry name" value="NAT_SF"/>
    <property type="match status" value="1"/>
</dbReference>
<evidence type="ECO:0000256" key="3">
    <source>
        <dbReference type="ARBA" id="ARBA00038502"/>
    </source>
</evidence>
<dbReference type="InterPro" id="IPR016181">
    <property type="entry name" value="Acyl_CoA_acyltransferase"/>
</dbReference>
<dbReference type="PATRIC" id="fig|1423802.4.peg.847"/>
<comment type="similarity">
    <text evidence="3">Belongs to the acetyltransferase family. RimJ subfamily.</text>
</comment>
<dbReference type="InterPro" id="IPR051531">
    <property type="entry name" value="N-acetyltransferase"/>
</dbReference>
<keyword evidence="1" id="KW-0808">Transferase</keyword>
<dbReference type="STRING" id="1423802.FC56_GL000834"/>
<protein>
    <recommendedName>
        <fullName evidence="4">N-acetyltransferase domain-containing protein</fullName>
    </recommendedName>
</protein>
<evidence type="ECO:0000256" key="2">
    <source>
        <dbReference type="ARBA" id="ARBA00023315"/>
    </source>
</evidence>
<proteinExistence type="inferred from homology"/>
<sequence length="160" mass="18121">MKAIMVRPLTLQDQADYFQIVKQPAVQAGAKLGTIETEKQASQILQHQLEFETVWGIEVEKKVIGIINWAPMVGSQGQPDEANLLISYFLHPDYWNQGIMTDALRQVLAGPLKNKTLWAETLPDNQASQRVLIGLDFQLVDEYTEPFADTKVNMYKLANF</sequence>
<dbReference type="PANTHER" id="PTHR43792">
    <property type="entry name" value="GNAT FAMILY, PUTATIVE (AFU_ORTHOLOGUE AFUA_3G00765)-RELATED-RELATED"/>
    <property type="match status" value="1"/>
</dbReference>
<dbReference type="PROSITE" id="PS51186">
    <property type="entry name" value="GNAT"/>
    <property type="match status" value="1"/>
</dbReference>
<dbReference type="SUPFAM" id="SSF55729">
    <property type="entry name" value="Acyl-CoA N-acyltransferases (Nat)"/>
    <property type="match status" value="1"/>
</dbReference>
<evidence type="ECO:0000313" key="5">
    <source>
        <dbReference type="EMBL" id="KRM93170.1"/>
    </source>
</evidence>
<dbReference type="Pfam" id="PF13302">
    <property type="entry name" value="Acetyltransf_3"/>
    <property type="match status" value="1"/>
</dbReference>
<dbReference type="GO" id="GO:0008999">
    <property type="term" value="F:protein-N-terminal-alanine acetyltransferase activity"/>
    <property type="evidence" value="ECO:0007669"/>
    <property type="project" value="TreeGrafter"/>
</dbReference>
<name>A0A0R2CQH6_9LACO</name>
<dbReference type="InterPro" id="IPR000182">
    <property type="entry name" value="GNAT_dom"/>
</dbReference>
<dbReference type="RefSeq" id="WP_054670605.1">
    <property type="nucleotide sequence ID" value="NZ_AYZR01000009.1"/>
</dbReference>
<comment type="caution">
    <text evidence="5">The sequence shown here is derived from an EMBL/GenBank/DDBJ whole genome shotgun (WGS) entry which is preliminary data.</text>
</comment>
<keyword evidence="2" id="KW-0012">Acyltransferase</keyword>
<dbReference type="AlphaFoldDB" id="A0A0R2CQH6"/>
<dbReference type="PANTHER" id="PTHR43792:SF8">
    <property type="entry name" value="[RIBOSOMAL PROTEIN US5]-ALANINE N-ACETYLTRANSFERASE"/>
    <property type="match status" value="1"/>
</dbReference>
<organism evidence="5 6">
    <name type="scientific">Lentilactobacillus senioris DSM 24302 = JCM 17472</name>
    <dbReference type="NCBI Taxonomy" id="1423802"/>
    <lineage>
        <taxon>Bacteria</taxon>
        <taxon>Bacillati</taxon>
        <taxon>Bacillota</taxon>
        <taxon>Bacilli</taxon>
        <taxon>Lactobacillales</taxon>
        <taxon>Lactobacillaceae</taxon>
        <taxon>Lentilactobacillus</taxon>
    </lineage>
</organism>
<accession>A0A0R2CQH6</accession>
<dbReference type="GO" id="GO:0005737">
    <property type="term" value="C:cytoplasm"/>
    <property type="evidence" value="ECO:0007669"/>
    <property type="project" value="TreeGrafter"/>
</dbReference>
<evidence type="ECO:0000256" key="1">
    <source>
        <dbReference type="ARBA" id="ARBA00022679"/>
    </source>
</evidence>
<feature type="domain" description="N-acetyltransferase" evidence="4">
    <location>
        <begin position="4"/>
        <end position="159"/>
    </location>
</feature>
<gene>
    <name evidence="5" type="ORF">FC56_GL000834</name>
</gene>
<evidence type="ECO:0000259" key="4">
    <source>
        <dbReference type="PROSITE" id="PS51186"/>
    </source>
</evidence>
<dbReference type="Proteomes" id="UP000051256">
    <property type="component" value="Unassembled WGS sequence"/>
</dbReference>
<dbReference type="Gene3D" id="3.40.630.30">
    <property type="match status" value="1"/>
</dbReference>
<reference evidence="5 6" key="1">
    <citation type="journal article" date="2015" name="Genome Announc.">
        <title>Expanding the biotechnology potential of lactobacilli through comparative genomics of 213 strains and associated genera.</title>
        <authorList>
            <person name="Sun Z."/>
            <person name="Harris H.M."/>
            <person name="McCann A."/>
            <person name="Guo C."/>
            <person name="Argimon S."/>
            <person name="Zhang W."/>
            <person name="Yang X."/>
            <person name="Jeffery I.B."/>
            <person name="Cooney J.C."/>
            <person name="Kagawa T.F."/>
            <person name="Liu W."/>
            <person name="Song Y."/>
            <person name="Salvetti E."/>
            <person name="Wrobel A."/>
            <person name="Rasinkangas P."/>
            <person name="Parkhill J."/>
            <person name="Rea M.C."/>
            <person name="O'Sullivan O."/>
            <person name="Ritari J."/>
            <person name="Douillard F.P."/>
            <person name="Paul Ross R."/>
            <person name="Yang R."/>
            <person name="Briner A.E."/>
            <person name="Felis G.E."/>
            <person name="de Vos W.M."/>
            <person name="Barrangou R."/>
            <person name="Klaenhammer T.R."/>
            <person name="Caufield P.W."/>
            <person name="Cui Y."/>
            <person name="Zhang H."/>
            <person name="O'Toole P.W."/>
        </authorList>
    </citation>
    <scope>NUCLEOTIDE SEQUENCE [LARGE SCALE GENOMIC DNA]</scope>
    <source>
        <strain evidence="5 6">DSM 24302</strain>
    </source>
</reference>